<dbReference type="AlphaFoldDB" id="A0AAV1I8P8"/>
<evidence type="ECO:0000313" key="9">
    <source>
        <dbReference type="Proteomes" id="UP001314263"/>
    </source>
</evidence>
<dbReference type="InterPro" id="IPR003149">
    <property type="entry name" value="Fe_hydrogenase_ssu"/>
</dbReference>
<dbReference type="GO" id="GO:0046872">
    <property type="term" value="F:metal ion binding"/>
    <property type="evidence" value="ECO:0007669"/>
    <property type="project" value="UniProtKB-KW"/>
</dbReference>
<accession>A0AAV1I8P8</accession>
<comment type="similarity">
    <text evidence="1">Belongs to the NARF family.</text>
</comment>
<evidence type="ECO:0000256" key="3">
    <source>
        <dbReference type="ARBA" id="ARBA00022723"/>
    </source>
</evidence>
<evidence type="ECO:0000256" key="2">
    <source>
        <dbReference type="ARBA" id="ARBA00022485"/>
    </source>
</evidence>
<dbReference type="Gene3D" id="3.40.950.10">
    <property type="entry name" value="Fe-only Hydrogenase (Larger Subunit), Chain L, domain 3"/>
    <property type="match status" value="1"/>
</dbReference>
<evidence type="ECO:0000256" key="5">
    <source>
        <dbReference type="ARBA" id="ARBA00023014"/>
    </source>
</evidence>
<dbReference type="EMBL" id="CAUYUE010000006">
    <property type="protein sequence ID" value="CAK0781927.1"/>
    <property type="molecule type" value="Genomic_DNA"/>
</dbReference>
<dbReference type="InterPro" id="IPR004108">
    <property type="entry name" value="Fe_hydrogenase_lsu_C"/>
</dbReference>
<keyword evidence="2" id="KW-0004">4Fe-4S</keyword>
<evidence type="ECO:0000256" key="6">
    <source>
        <dbReference type="SAM" id="MobiDB-lite"/>
    </source>
</evidence>
<feature type="region of interest" description="Disordered" evidence="6">
    <location>
        <begin position="201"/>
        <end position="233"/>
    </location>
</feature>
<dbReference type="Pfam" id="PF02906">
    <property type="entry name" value="Fe_hyd_lg_C"/>
    <property type="match status" value="2"/>
</dbReference>
<dbReference type="SMART" id="SM00902">
    <property type="entry name" value="Fe_hyd_SSU"/>
    <property type="match status" value="1"/>
</dbReference>
<evidence type="ECO:0000256" key="4">
    <source>
        <dbReference type="ARBA" id="ARBA00023004"/>
    </source>
</evidence>
<dbReference type="InterPro" id="IPR050340">
    <property type="entry name" value="Cytosolic_Fe-S_CAF"/>
</dbReference>
<evidence type="ECO:0000259" key="7">
    <source>
        <dbReference type="SMART" id="SM00902"/>
    </source>
</evidence>
<comment type="caution">
    <text evidence="8">The sequence shown here is derived from an EMBL/GenBank/DDBJ whole genome shotgun (WGS) entry which is preliminary data.</text>
</comment>
<proteinExistence type="inferred from homology"/>
<evidence type="ECO:0000256" key="1">
    <source>
        <dbReference type="ARBA" id="ARBA00006596"/>
    </source>
</evidence>
<dbReference type="PANTHER" id="PTHR11615">
    <property type="entry name" value="NITRATE, FORMATE, IRON DEHYDROGENASE"/>
    <property type="match status" value="1"/>
</dbReference>
<keyword evidence="3" id="KW-0479">Metal-binding</keyword>
<dbReference type="InterPro" id="IPR009016">
    <property type="entry name" value="Fe_hydrogenase"/>
</dbReference>
<feature type="domain" description="Iron hydrogenase small subunit" evidence="7">
    <location>
        <begin position="469"/>
        <end position="528"/>
    </location>
</feature>
<sequence length="538" mass="57811">MAQFSGAVKLADLNDFIAPSQACVVNINASGKAQVQLDFSDFDIRPEVGAVQPQQRPAVGFQQTAPTGPNGAIKVTLQDCLACSGCVTSAETILLEHQSAEEFVSKLAQPDTTVLVSVSPQSRAALAAYYGLSSAETMSRLSGFFKGLGVKAVLDTNTGRDIALLEAAAEFLERYKAAHPGPEQHENGIADMEVEERRMSGHKAGTTGRADGSTGQNGHASGHALAAGRQQQQGRSTLPMLASACPGWVCYAEKSHGDTVLPFISTTRSPQAVMGQLLKGHLAHQWGVNPASIYHCAVMPCYDKKLEASREDFNLPGTKIPEVDSVLTSGEVQQLLQSHGRPLPAIAQAPLDTLVPGVQDDPRLYGIPGGSGGYLQYIFRTAARELYGIDVPWSEPLPLRVLRNADFREVTLEHDGRAVLRFALAYGFRNIQTIVRKMKRKSCEYDYVEVMACPSGCLNGGGQLKAGQGQSQQQLLDQLDAIYHDPEVQLRLPEQNPTVAALYSAMAGAGVGSEGAKRLFHTGYHKREKTLTQAAGDW</sequence>
<name>A0AAV1I8P8_9CHLO</name>
<dbReference type="Gene3D" id="3.40.50.1780">
    <property type="match status" value="2"/>
</dbReference>
<evidence type="ECO:0000313" key="8">
    <source>
        <dbReference type="EMBL" id="CAK0781927.1"/>
    </source>
</evidence>
<dbReference type="SUPFAM" id="SSF53920">
    <property type="entry name" value="Fe-only hydrogenase"/>
    <property type="match status" value="1"/>
</dbReference>
<reference evidence="8 9" key="1">
    <citation type="submission" date="2023-10" db="EMBL/GenBank/DDBJ databases">
        <authorList>
            <person name="Maclean D."/>
            <person name="Macfadyen A."/>
        </authorList>
    </citation>
    <scope>NUCLEOTIDE SEQUENCE [LARGE SCALE GENOMIC DNA]</scope>
</reference>
<keyword evidence="5" id="KW-0411">Iron-sulfur</keyword>
<dbReference type="Pfam" id="PF02256">
    <property type="entry name" value="Fe_hyd_SSU"/>
    <property type="match status" value="1"/>
</dbReference>
<dbReference type="Proteomes" id="UP001314263">
    <property type="component" value="Unassembled WGS sequence"/>
</dbReference>
<organism evidence="8 9">
    <name type="scientific">Coccomyxa viridis</name>
    <dbReference type="NCBI Taxonomy" id="1274662"/>
    <lineage>
        <taxon>Eukaryota</taxon>
        <taxon>Viridiplantae</taxon>
        <taxon>Chlorophyta</taxon>
        <taxon>core chlorophytes</taxon>
        <taxon>Trebouxiophyceae</taxon>
        <taxon>Trebouxiophyceae incertae sedis</taxon>
        <taxon>Coccomyxaceae</taxon>
        <taxon>Coccomyxa</taxon>
    </lineage>
</organism>
<protein>
    <recommendedName>
        <fullName evidence="7">Iron hydrogenase small subunit domain-containing protein</fullName>
    </recommendedName>
</protein>
<keyword evidence="4" id="KW-0408">Iron</keyword>
<dbReference type="GO" id="GO:0051539">
    <property type="term" value="F:4 iron, 4 sulfur cluster binding"/>
    <property type="evidence" value="ECO:0007669"/>
    <property type="project" value="UniProtKB-KW"/>
</dbReference>
<dbReference type="FunFam" id="3.30.70.20:FF:000042">
    <property type="entry name" value="Cytosolic Fe-S cluster assembly factor NAR1"/>
    <property type="match status" value="1"/>
</dbReference>
<keyword evidence="9" id="KW-1185">Reference proteome</keyword>
<gene>
    <name evidence="8" type="ORF">CVIRNUC_005508</name>
</gene>